<evidence type="ECO:0000256" key="1">
    <source>
        <dbReference type="ARBA" id="ARBA00010759"/>
    </source>
</evidence>
<dbReference type="InterPro" id="IPR036821">
    <property type="entry name" value="Peptide_deformylase_sf"/>
</dbReference>
<organism evidence="2 3">
    <name type="scientific">Lacticaseibacillus nasuensis JCM 17158</name>
    <dbReference type="NCBI Taxonomy" id="1291734"/>
    <lineage>
        <taxon>Bacteria</taxon>
        <taxon>Bacillati</taxon>
        <taxon>Bacillota</taxon>
        <taxon>Bacilli</taxon>
        <taxon>Lactobacillales</taxon>
        <taxon>Lactobacillaceae</taxon>
        <taxon>Lacticaseibacillus</taxon>
    </lineage>
</organism>
<dbReference type="PANTHER" id="PTHR10458">
    <property type="entry name" value="PEPTIDE DEFORMYLASE"/>
    <property type="match status" value="1"/>
</dbReference>
<name>A0A0R1JN19_9LACO</name>
<dbReference type="Pfam" id="PF01327">
    <property type="entry name" value="Pep_deformylase"/>
    <property type="match status" value="1"/>
</dbReference>
<dbReference type="PIRSF" id="PIRSF004749">
    <property type="entry name" value="Pep_def"/>
    <property type="match status" value="1"/>
</dbReference>
<dbReference type="OrthoDB" id="9784988at2"/>
<dbReference type="Proteomes" id="UP000051804">
    <property type="component" value="Unassembled WGS sequence"/>
</dbReference>
<dbReference type="RefSeq" id="WP_054722118.1">
    <property type="nucleotide sequence ID" value="NZ_AZDJ01000032.1"/>
</dbReference>
<dbReference type="STRING" id="1291734.FD02_GL000586"/>
<evidence type="ECO:0000313" key="2">
    <source>
        <dbReference type="EMBL" id="KRK70515.1"/>
    </source>
</evidence>
<sequence length="136" mass="14699">MIRPINHNQALLQQRARQATTADADIAQDLLATLAAHRAECVGMAANMIGQPVAIIVAQLAAGPVAMMNPVITREGGPFETEEGCLSLTGTRPTTRYRRITVSWHTPSGEAQTGRFTGFEAQIIQHECDHLKGILI</sequence>
<dbReference type="GO" id="GO:0042586">
    <property type="term" value="F:peptide deformylase activity"/>
    <property type="evidence" value="ECO:0007669"/>
    <property type="project" value="InterPro"/>
</dbReference>
<dbReference type="PATRIC" id="fig|1291734.4.peg.601"/>
<dbReference type="EMBL" id="AZDJ01000032">
    <property type="protein sequence ID" value="KRK70515.1"/>
    <property type="molecule type" value="Genomic_DNA"/>
</dbReference>
<dbReference type="InterPro" id="IPR023635">
    <property type="entry name" value="Peptide_deformylase"/>
</dbReference>
<dbReference type="PANTHER" id="PTHR10458:SF22">
    <property type="entry name" value="PEPTIDE DEFORMYLASE"/>
    <property type="match status" value="1"/>
</dbReference>
<dbReference type="AlphaFoldDB" id="A0A0R1JN19"/>
<dbReference type="SUPFAM" id="SSF56420">
    <property type="entry name" value="Peptide deformylase"/>
    <property type="match status" value="1"/>
</dbReference>
<protein>
    <submittedName>
        <fullName evidence="2">Peptide deformylase</fullName>
    </submittedName>
</protein>
<accession>A0A0R1JN19</accession>
<dbReference type="NCBIfam" id="NF006670">
    <property type="entry name" value="PRK09218.1"/>
    <property type="match status" value="1"/>
</dbReference>
<comment type="similarity">
    <text evidence="1">Belongs to the polypeptide deformylase family.</text>
</comment>
<dbReference type="Gene3D" id="3.90.45.10">
    <property type="entry name" value="Peptide deformylase"/>
    <property type="match status" value="1"/>
</dbReference>
<proteinExistence type="inferred from homology"/>
<dbReference type="PRINTS" id="PR01576">
    <property type="entry name" value="PDEFORMYLASE"/>
</dbReference>
<keyword evidence="3" id="KW-1185">Reference proteome</keyword>
<gene>
    <name evidence="2" type="ORF">FD02_GL000586</name>
</gene>
<evidence type="ECO:0000313" key="3">
    <source>
        <dbReference type="Proteomes" id="UP000051804"/>
    </source>
</evidence>
<reference evidence="2 3" key="1">
    <citation type="journal article" date="2015" name="Genome Announc.">
        <title>Expanding the biotechnology potential of lactobacilli through comparative genomics of 213 strains and associated genera.</title>
        <authorList>
            <person name="Sun Z."/>
            <person name="Harris H.M."/>
            <person name="McCann A."/>
            <person name="Guo C."/>
            <person name="Argimon S."/>
            <person name="Zhang W."/>
            <person name="Yang X."/>
            <person name="Jeffery I.B."/>
            <person name="Cooney J.C."/>
            <person name="Kagawa T.F."/>
            <person name="Liu W."/>
            <person name="Song Y."/>
            <person name="Salvetti E."/>
            <person name="Wrobel A."/>
            <person name="Rasinkangas P."/>
            <person name="Parkhill J."/>
            <person name="Rea M.C."/>
            <person name="O'Sullivan O."/>
            <person name="Ritari J."/>
            <person name="Douillard F.P."/>
            <person name="Paul Ross R."/>
            <person name="Yang R."/>
            <person name="Briner A.E."/>
            <person name="Felis G.E."/>
            <person name="de Vos W.M."/>
            <person name="Barrangou R."/>
            <person name="Klaenhammer T.R."/>
            <person name="Caufield P.W."/>
            <person name="Cui Y."/>
            <person name="Zhang H."/>
            <person name="O'Toole P.W."/>
        </authorList>
    </citation>
    <scope>NUCLEOTIDE SEQUENCE [LARGE SCALE GENOMIC DNA]</scope>
    <source>
        <strain evidence="2 3">JCM 17158</strain>
    </source>
</reference>
<dbReference type="CDD" id="cd00487">
    <property type="entry name" value="Pep_deformylase"/>
    <property type="match status" value="1"/>
</dbReference>
<comment type="caution">
    <text evidence="2">The sequence shown here is derived from an EMBL/GenBank/DDBJ whole genome shotgun (WGS) entry which is preliminary data.</text>
</comment>